<dbReference type="InterPro" id="IPR020894">
    <property type="entry name" value="Cadherin_CS"/>
</dbReference>
<dbReference type="SUPFAM" id="SSF49313">
    <property type="entry name" value="Cadherin-like"/>
    <property type="match status" value="4"/>
</dbReference>
<evidence type="ECO:0000256" key="5">
    <source>
        <dbReference type="ARBA" id="ARBA00022989"/>
    </source>
</evidence>
<name>A0AAN7PA40_9COLE</name>
<keyword evidence="5 10" id="KW-1133">Transmembrane helix</keyword>
<dbReference type="FunFam" id="2.60.40.60:FF:000262">
    <property type="entry name" value="protocadherin-23 isoform X2"/>
    <property type="match status" value="1"/>
</dbReference>
<keyword evidence="2 10" id="KW-0812">Transmembrane</keyword>
<evidence type="ECO:0000256" key="1">
    <source>
        <dbReference type="ARBA" id="ARBA00004167"/>
    </source>
</evidence>
<dbReference type="InterPro" id="IPR050174">
    <property type="entry name" value="Protocadherin/Cadherin-CA"/>
</dbReference>
<feature type="domain" description="Cadherin" evidence="12">
    <location>
        <begin position="471"/>
        <end position="551"/>
    </location>
</feature>
<dbReference type="PROSITE" id="PS00232">
    <property type="entry name" value="CADHERIN_1"/>
    <property type="match status" value="1"/>
</dbReference>
<dbReference type="AlphaFoldDB" id="A0AAN7PA40"/>
<proteinExistence type="predicted"/>
<evidence type="ECO:0000256" key="4">
    <source>
        <dbReference type="ARBA" id="ARBA00022837"/>
    </source>
</evidence>
<keyword evidence="4 8" id="KW-0106">Calcium</keyword>
<dbReference type="PANTHER" id="PTHR24028">
    <property type="entry name" value="CADHERIN-87A"/>
    <property type="match status" value="1"/>
</dbReference>
<evidence type="ECO:0000256" key="10">
    <source>
        <dbReference type="SAM" id="Phobius"/>
    </source>
</evidence>
<comment type="caution">
    <text evidence="13">The sequence shown here is derived from an EMBL/GenBank/DDBJ whole genome shotgun (WGS) entry which is preliminary data.</text>
</comment>
<feature type="domain" description="Cadherin" evidence="12">
    <location>
        <begin position="358"/>
        <end position="454"/>
    </location>
</feature>
<evidence type="ECO:0000256" key="8">
    <source>
        <dbReference type="PROSITE-ProRule" id="PRU00043"/>
    </source>
</evidence>
<protein>
    <recommendedName>
        <fullName evidence="12">Cadherin domain-containing protein</fullName>
    </recommendedName>
</protein>
<keyword evidence="3" id="KW-0677">Repeat</keyword>
<feature type="region of interest" description="Disordered" evidence="9">
    <location>
        <begin position="633"/>
        <end position="662"/>
    </location>
</feature>
<accession>A0AAN7PA40</accession>
<evidence type="ECO:0000256" key="11">
    <source>
        <dbReference type="SAM" id="SignalP"/>
    </source>
</evidence>
<dbReference type="GO" id="GO:0005509">
    <property type="term" value="F:calcium ion binding"/>
    <property type="evidence" value="ECO:0007669"/>
    <property type="project" value="UniProtKB-UniRule"/>
</dbReference>
<keyword evidence="7" id="KW-0325">Glycoprotein</keyword>
<dbReference type="InterPro" id="IPR015919">
    <property type="entry name" value="Cadherin-like_sf"/>
</dbReference>
<gene>
    <name evidence="13" type="ORF">RN001_008265</name>
</gene>
<keyword evidence="14" id="KW-1185">Reference proteome</keyword>
<keyword evidence="11" id="KW-0732">Signal</keyword>
<comment type="subcellular location">
    <subcellularLocation>
        <location evidence="1">Membrane</location>
        <topology evidence="1">Single-pass membrane protein</topology>
    </subcellularLocation>
</comment>
<dbReference type="SMART" id="SM00112">
    <property type="entry name" value="CA"/>
    <property type="match status" value="5"/>
</dbReference>
<feature type="compositionally biased region" description="Pro residues" evidence="9">
    <location>
        <begin position="649"/>
        <end position="659"/>
    </location>
</feature>
<dbReference type="PANTHER" id="PTHR24028:SF339">
    <property type="entry name" value="CADHERIN DOMAIN-CONTAINING PROTEIN"/>
    <property type="match status" value="1"/>
</dbReference>
<evidence type="ECO:0000259" key="12">
    <source>
        <dbReference type="PROSITE" id="PS50268"/>
    </source>
</evidence>
<feature type="transmembrane region" description="Helical" evidence="10">
    <location>
        <begin position="561"/>
        <end position="585"/>
    </location>
</feature>
<feature type="domain" description="Cadherin" evidence="12">
    <location>
        <begin position="249"/>
        <end position="362"/>
    </location>
</feature>
<dbReference type="InterPro" id="IPR002126">
    <property type="entry name" value="Cadherin-like_dom"/>
</dbReference>
<dbReference type="GO" id="GO:0007156">
    <property type="term" value="P:homophilic cell adhesion via plasma membrane adhesion molecules"/>
    <property type="evidence" value="ECO:0007669"/>
    <property type="project" value="InterPro"/>
</dbReference>
<evidence type="ECO:0000313" key="14">
    <source>
        <dbReference type="Proteomes" id="UP001353858"/>
    </source>
</evidence>
<dbReference type="Gene3D" id="2.60.40.60">
    <property type="entry name" value="Cadherins"/>
    <property type="match status" value="5"/>
</dbReference>
<dbReference type="EMBL" id="JARPUR010000003">
    <property type="protein sequence ID" value="KAK4880119.1"/>
    <property type="molecule type" value="Genomic_DNA"/>
</dbReference>
<evidence type="ECO:0000313" key="13">
    <source>
        <dbReference type="EMBL" id="KAK4880119.1"/>
    </source>
</evidence>
<feature type="signal peptide" evidence="11">
    <location>
        <begin position="1"/>
        <end position="23"/>
    </location>
</feature>
<dbReference type="Pfam" id="PF00028">
    <property type="entry name" value="Cadherin"/>
    <property type="match status" value="2"/>
</dbReference>
<feature type="domain" description="Cadherin" evidence="12">
    <location>
        <begin position="36"/>
        <end position="140"/>
    </location>
</feature>
<keyword evidence="6 10" id="KW-0472">Membrane</keyword>
<sequence length="704" mass="77685">MDWRLSACFFINFTYWISIVVHAQNIPDNRCYLENGASSESFFVSEDLAIGSVIGQVRVHGDPRPGGTIALHLRESDSPIVITPGTRNLTLRRVLDKEGIDGPSSVFINLICERLHTVDPGFVIPISIRVTDANDNAPKFVNAPYVLNISEVTVVGTRVLQGVHAIDADQQGPFSSVRYSVLPGPYSNYFEFENELEGTLVLKKQLDYETLKTFDVGIRAQDHGEPPKSSDTILTVYVVDADDQNPRFLDDRYSALIQEPALKSTTLLVKPREIKAFDQDSGINAAVFYTFNGIGADYSFFKINRNTAQVSLAKDLSPTDLQHPATIVIRATQQDNPDRYALATLTISKIGGNMIRFIRQVFNVKASESLPVGATLTVLATTKYNEPLKYFVSDKEILDVFSISSKGELALKKQLDYENRSEYMFRVFATDGITNDSSVVNVTVEDVNEWEPHFRYSHYEFFVSGRPEELIGRIEVGDGDLNDELTLTLTGTNASLFYITPSGDLKLKELVERSGAANLVVVASDNGKPPRKATVPVLVHFTKSSSSVELLSGQNGSNAKLLLAAFGSILLLLAVIIAILIVYICKAKRKPNREQLQSDKDLEKTNTTQLVTDKSINSNPVFGDALRSPTASALGGLPSNSAKTKPSPKVHPAPQPPMWPHSALSNRVKKLSWGDDKIDSDSDNVNNFDVPQRLTDNTNLTVYF</sequence>
<evidence type="ECO:0000256" key="9">
    <source>
        <dbReference type="SAM" id="MobiDB-lite"/>
    </source>
</evidence>
<dbReference type="Proteomes" id="UP001353858">
    <property type="component" value="Unassembled WGS sequence"/>
</dbReference>
<dbReference type="CDD" id="cd11304">
    <property type="entry name" value="Cadherin_repeat"/>
    <property type="match status" value="5"/>
</dbReference>
<feature type="chain" id="PRO_5042816969" description="Cadherin domain-containing protein" evidence="11">
    <location>
        <begin position="24"/>
        <end position="704"/>
    </location>
</feature>
<dbReference type="PROSITE" id="PS50268">
    <property type="entry name" value="CADHERIN_2"/>
    <property type="match status" value="5"/>
</dbReference>
<dbReference type="GO" id="GO:0005886">
    <property type="term" value="C:plasma membrane"/>
    <property type="evidence" value="ECO:0007669"/>
    <property type="project" value="InterPro"/>
</dbReference>
<dbReference type="FunFam" id="2.60.40.60:FF:000104">
    <property type="entry name" value="cadherin-23 isoform X1"/>
    <property type="match status" value="1"/>
</dbReference>
<reference evidence="14" key="1">
    <citation type="submission" date="2023-01" db="EMBL/GenBank/DDBJ databases">
        <title>Key to firefly adult light organ development and bioluminescence: homeobox transcription factors regulate luciferase expression and transportation to peroxisome.</title>
        <authorList>
            <person name="Fu X."/>
        </authorList>
    </citation>
    <scope>NUCLEOTIDE SEQUENCE [LARGE SCALE GENOMIC DNA]</scope>
</reference>
<organism evidence="13 14">
    <name type="scientific">Aquatica leii</name>
    <dbReference type="NCBI Taxonomy" id="1421715"/>
    <lineage>
        <taxon>Eukaryota</taxon>
        <taxon>Metazoa</taxon>
        <taxon>Ecdysozoa</taxon>
        <taxon>Arthropoda</taxon>
        <taxon>Hexapoda</taxon>
        <taxon>Insecta</taxon>
        <taxon>Pterygota</taxon>
        <taxon>Neoptera</taxon>
        <taxon>Endopterygota</taxon>
        <taxon>Coleoptera</taxon>
        <taxon>Polyphaga</taxon>
        <taxon>Elateriformia</taxon>
        <taxon>Elateroidea</taxon>
        <taxon>Lampyridae</taxon>
        <taxon>Luciolinae</taxon>
        <taxon>Aquatica</taxon>
    </lineage>
</organism>
<evidence type="ECO:0000256" key="2">
    <source>
        <dbReference type="ARBA" id="ARBA00022692"/>
    </source>
</evidence>
<evidence type="ECO:0000256" key="7">
    <source>
        <dbReference type="ARBA" id="ARBA00023180"/>
    </source>
</evidence>
<evidence type="ECO:0000256" key="6">
    <source>
        <dbReference type="ARBA" id="ARBA00023136"/>
    </source>
</evidence>
<evidence type="ECO:0000256" key="3">
    <source>
        <dbReference type="ARBA" id="ARBA00022737"/>
    </source>
</evidence>
<feature type="domain" description="Cadherin" evidence="12">
    <location>
        <begin position="141"/>
        <end position="248"/>
    </location>
</feature>
<dbReference type="PRINTS" id="PR00205">
    <property type="entry name" value="CADHERIN"/>
</dbReference>